<organism evidence="1">
    <name type="scientific">marine sediment metagenome</name>
    <dbReference type="NCBI Taxonomy" id="412755"/>
    <lineage>
        <taxon>unclassified sequences</taxon>
        <taxon>metagenomes</taxon>
        <taxon>ecological metagenomes</taxon>
    </lineage>
</organism>
<dbReference type="AlphaFoldDB" id="A0A0F9GC78"/>
<name>A0A0F9GC78_9ZZZZ</name>
<sequence>MGLQRKIGEIMECEISGHPVKLRRVKGRYDFESDKSRCPICASIGIPWGGMFHCEGDHHHKAVIETGQCFVKTA</sequence>
<protein>
    <submittedName>
        <fullName evidence="1">Uncharacterized protein</fullName>
    </submittedName>
</protein>
<evidence type="ECO:0000313" key="1">
    <source>
        <dbReference type="EMBL" id="KKL96333.1"/>
    </source>
</evidence>
<dbReference type="EMBL" id="LAZR01018460">
    <property type="protein sequence ID" value="KKL96333.1"/>
    <property type="molecule type" value="Genomic_DNA"/>
</dbReference>
<gene>
    <name evidence="1" type="ORF">LCGC14_1845540</name>
</gene>
<comment type="caution">
    <text evidence="1">The sequence shown here is derived from an EMBL/GenBank/DDBJ whole genome shotgun (WGS) entry which is preliminary data.</text>
</comment>
<proteinExistence type="predicted"/>
<accession>A0A0F9GC78</accession>
<reference evidence="1" key="1">
    <citation type="journal article" date="2015" name="Nature">
        <title>Complex archaea that bridge the gap between prokaryotes and eukaryotes.</title>
        <authorList>
            <person name="Spang A."/>
            <person name="Saw J.H."/>
            <person name="Jorgensen S.L."/>
            <person name="Zaremba-Niedzwiedzka K."/>
            <person name="Martijn J."/>
            <person name="Lind A.E."/>
            <person name="van Eijk R."/>
            <person name="Schleper C."/>
            <person name="Guy L."/>
            <person name="Ettema T.J."/>
        </authorList>
    </citation>
    <scope>NUCLEOTIDE SEQUENCE</scope>
</reference>